<comment type="caution">
    <text evidence="3">The sequence shown here is derived from an EMBL/GenBank/DDBJ whole genome shotgun (WGS) entry which is preliminary data.</text>
</comment>
<organism evidence="3 4">
    <name type="scientific">Actinocorallia cavernae</name>
    <dbReference type="NCBI Taxonomy" id="328075"/>
    <lineage>
        <taxon>Bacteria</taxon>
        <taxon>Bacillati</taxon>
        <taxon>Actinomycetota</taxon>
        <taxon>Actinomycetes</taxon>
        <taxon>Streptosporangiales</taxon>
        <taxon>Thermomonosporaceae</taxon>
        <taxon>Actinocorallia</taxon>
    </lineage>
</organism>
<protein>
    <submittedName>
        <fullName evidence="3">Helix-turn-helix transcriptional regulator</fullName>
    </submittedName>
</protein>
<feature type="region of interest" description="Disordered" evidence="1">
    <location>
        <begin position="147"/>
        <end position="186"/>
    </location>
</feature>
<dbReference type="InterPro" id="IPR001387">
    <property type="entry name" value="Cro/C1-type_HTH"/>
</dbReference>
<evidence type="ECO:0000313" key="4">
    <source>
        <dbReference type="Proteomes" id="UP001500691"/>
    </source>
</evidence>
<dbReference type="EMBL" id="BAABFF010000001">
    <property type="protein sequence ID" value="GAA4562920.1"/>
    <property type="molecule type" value="Genomic_DNA"/>
</dbReference>
<name>A0ABP8S5Z6_9ACTN</name>
<dbReference type="SUPFAM" id="SSF47413">
    <property type="entry name" value="lambda repressor-like DNA-binding domains"/>
    <property type="match status" value="1"/>
</dbReference>
<feature type="domain" description="HTH cro/C1-type" evidence="2">
    <location>
        <begin position="29"/>
        <end position="81"/>
    </location>
</feature>
<proteinExistence type="predicted"/>
<dbReference type="PROSITE" id="PS50943">
    <property type="entry name" value="HTH_CROC1"/>
    <property type="match status" value="1"/>
</dbReference>
<evidence type="ECO:0000313" key="3">
    <source>
        <dbReference type="EMBL" id="GAA4562920.1"/>
    </source>
</evidence>
<feature type="region of interest" description="Disordered" evidence="1">
    <location>
        <begin position="1"/>
        <end position="28"/>
    </location>
</feature>
<evidence type="ECO:0000259" key="2">
    <source>
        <dbReference type="PROSITE" id="PS50943"/>
    </source>
</evidence>
<dbReference type="RefSeq" id="WP_346074874.1">
    <property type="nucleotide sequence ID" value="NZ_BAABFF010000001.1"/>
</dbReference>
<evidence type="ECO:0000256" key="1">
    <source>
        <dbReference type="SAM" id="MobiDB-lite"/>
    </source>
</evidence>
<dbReference type="Gene3D" id="1.10.260.40">
    <property type="entry name" value="lambda repressor-like DNA-binding domains"/>
    <property type="match status" value="1"/>
</dbReference>
<dbReference type="CDD" id="cd00093">
    <property type="entry name" value="HTH_XRE"/>
    <property type="match status" value="1"/>
</dbReference>
<keyword evidence="4" id="KW-1185">Reference proteome</keyword>
<dbReference type="InterPro" id="IPR010982">
    <property type="entry name" value="Lambda_DNA-bd_dom_sf"/>
</dbReference>
<feature type="compositionally biased region" description="Pro residues" evidence="1">
    <location>
        <begin position="152"/>
        <end position="168"/>
    </location>
</feature>
<dbReference type="Proteomes" id="UP001500691">
    <property type="component" value="Unassembled WGS sequence"/>
</dbReference>
<sequence>MDGLFDLNDLPDGSRRPPGGLPDPSERCRLRKDSGLSAYQMADACSVSEATIHAWEEGKAQPRGRNAETYRLVLAALAARLTAAPGPRAETAEVPDWAALGALRHEIPTQASAMEPCWRCWQPTAQRVGGHPQHLGTRCAALTTTRTATAATPPPPAAAPAARPPAPLSPGLTGTLPSPRSPWPPPPSRARLVIPPWNHRSTAGGPLAVLEADAPSLTAHLADGSTRPCEAADLPELLAWALRHRLGAPPLRAEGMPAGPLLVLTSSALARLKLPATAPTGQERHPRSDHPLLRQIRSVGWQTDANGLGPWMRLHPSNGDPACDSIHLAVTDWGALHHDAWNLPPHFTAGQIALLLAEYTSLLRTPTGSPGTCGVQLMRDLRPAPHRHTTTGALVATGVRGALAQVVHPAPCEAPPGHQLAAHRQEKDVNADADIHWWRPPTQDEAARDHVVCLAVNLHHLAGSNSIRVSNGPAEHAIRPAFDHKTPGSWLVDLSTMPHHPQLPAPFAGTGPAWYTTPALAYAGVRNAAPQPTEGWLRRAPAVPYLDPFYASIRKARIAVLETLGVTGDMDAHDLHQALDALPHADPGRRALLHAIHATAQDAFAVLAQPPTQPDQMTAGTWPTPNDPTWRPDLLAAVHANARANLHRKLGLTARDGYFPLAIAADHILYATHTPHLTEITDQPNCGFTIGIAAGHVRPVTIRPMAWFEERCAEGVNAAQILHDTCPAW</sequence>
<reference evidence="4" key="1">
    <citation type="journal article" date="2019" name="Int. J. Syst. Evol. Microbiol.">
        <title>The Global Catalogue of Microorganisms (GCM) 10K type strain sequencing project: providing services to taxonomists for standard genome sequencing and annotation.</title>
        <authorList>
            <consortium name="The Broad Institute Genomics Platform"/>
            <consortium name="The Broad Institute Genome Sequencing Center for Infectious Disease"/>
            <person name="Wu L."/>
            <person name="Ma J."/>
        </authorList>
    </citation>
    <scope>NUCLEOTIDE SEQUENCE [LARGE SCALE GENOMIC DNA]</scope>
    <source>
        <strain evidence="4">JCM 13278</strain>
    </source>
</reference>
<gene>
    <name evidence="3" type="ORF">GCM10023100_00820</name>
</gene>
<accession>A0ABP8S5Z6</accession>